<dbReference type="RefSeq" id="WP_239165251.1">
    <property type="nucleotide sequence ID" value="NZ_BONH01000002.1"/>
</dbReference>
<keyword evidence="4" id="KW-1185">Reference proteome</keyword>
<dbReference type="InterPro" id="IPR035965">
    <property type="entry name" value="PAS-like_dom_sf"/>
</dbReference>
<evidence type="ECO:0000259" key="2">
    <source>
        <dbReference type="SMART" id="SM00331"/>
    </source>
</evidence>
<dbReference type="SUPFAM" id="SSF55785">
    <property type="entry name" value="PYP-like sensor domain (PAS domain)"/>
    <property type="match status" value="1"/>
</dbReference>
<dbReference type="SMART" id="SM00331">
    <property type="entry name" value="PP2C_SIG"/>
    <property type="match status" value="1"/>
</dbReference>
<dbReference type="Pfam" id="PF07228">
    <property type="entry name" value="SpoIIE"/>
    <property type="match status" value="1"/>
</dbReference>
<keyword evidence="1" id="KW-0378">Hydrolase</keyword>
<accession>A0A8J3KJ13</accession>
<dbReference type="PANTHER" id="PTHR43156">
    <property type="entry name" value="STAGE II SPORULATION PROTEIN E-RELATED"/>
    <property type="match status" value="1"/>
</dbReference>
<dbReference type="InterPro" id="IPR052016">
    <property type="entry name" value="Bact_Sigma-Reg"/>
</dbReference>
<dbReference type="GO" id="GO:0016791">
    <property type="term" value="F:phosphatase activity"/>
    <property type="evidence" value="ECO:0007669"/>
    <property type="project" value="TreeGrafter"/>
</dbReference>
<dbReference type="Gene3D" id="3.30.450.20">
    <property type="entry name" value="PAS domain"/>
    <property type="match status" value="2"/>
</dbReference>
<dbReference type="InterPro" id="IPR001932">
    <property type="entry name" value="PPM-type_phosphatase-like_dom"/>
</dbReference>
<evidence type="ECO:0000313" key="4">
    <source>
        <dbReference type="Proteomes" id="UP000659904"/>
    </source>
</evidence>
<proteinExistence type="predicted"/>
<evidence type="ECO:0000256" key="1">
    <source>
        <dbReference type="ARBA" id="ARBA00022801"/>
    </source>
</evidence>
<reference evidence="3 4" key="1">
    <citation type="submission" date="2021-01" db="EMBL/GenBank/DDBJ databases">
        <title>Whole genome shotgun sequence of Catellatospora citrea NBRC 14495.</title>
        <authorList>
            <person name="Komaki H."/>
            <person name="Tamura T."/>
        </authorList>
    </citation>
    <scope>NUCLEOTIDE SEQUENCE [LARGE SCALE GENOMIC DNA]</scope>
    <source>
        <strain evidence="3 4">NBRC 14495</strain>
    </source>
</reference>
<evidence type="ECO:0000313" key="3">
    <source>
        <dbReference type="EMBL" id="GIF96039.1"/>
    </source>
</evidence>
<dbReference type="EMBL" id="BONH01000002">
    <property type="protein sequence ID" value="GIF96039.1"/>
    <property type="molecule type" value="Genomic_DNA"/>
</dbReference>
<dbReference type="PANTHER" id="PTHR43156:SF2">
    <property type="entry name" value="STAGE II SPORULATION PROTEIN E"/>
    <property type="match status" value="1"/>
</dbReference>
<sequence length="513" mass="55895">MNAAGEAREPSGLPSGEAATPFVRELLSGLPASCSWLLPVIDAEGTVIDFRIAAVGSRADDVGGRSGQDRVGRTMAQLYPMLVGEPLWQLYHQVLADGVPGRLPDFSYAADQRGIVATSLFDITVHRACGGLLVYWQRLDEDLRRLEQTETLGGLGWGETDLNTGETTWSPGMYRIFERDPALGPLSRRAQADMIIAEDQPLRETAWQILDSGTISDLTLRVRIGDEVKHLRLVADIARDPSGHPVKVYGVVQDVTARETTRTAMDRLREQLHTQELTMLAEHRLAGRLQQIIQPVPEDVIELGCLQALVRYLPAENSVRVGGDWYHALPLPTGQVLLAVGDVVGHGLPAATAMAHLRYSLTAWTSVGIGDPGQLLRHMNTLCLQLNTTATAVIAVYDPADGTLVWARAGHPLPLLGSAGAARPLPWLDGLLLGASPRAEYQQGHLRLQPQDVLLLYTDGLIERRADDEDQTMHEVTRALSILSGDAARPLTTLLPPPNPHDDTCVLAARIRR</sequence>
<dbReference type="SUPFAM" id="SSF81606">
    <property type="entry name" value="PP2C-like"/>
    <property type="match status" value="1"/>
</dbReference>
<dbReference type="Gene3D" id="3.60.40.10">
    <property type="entry name" value="PPM-type phosphatase domain"/>
    <property type="match status" value="1"/>
</dbReference>
<comment type="caution">
    <text evidence="3">The sequence shown here is derived from an EMBL/GenBank/DDBJ whole genome shotgun (WGS) entry which is preliminary data.</text>
</comment>
<dbReference type="InterPro" id="IPR036457">
    <property type="entry name" value="PPM-type-like_dom_sf"/>
</dbReference>
<dbReference type="AlphaFoldDB" id="A0A8J3KJ13"/>
<dbReference type="Proteomes" id="UP000659904">
    <property type="component" value="Unassembled WGS sequence"/>
</dbReference>
<organism evidence="3 4">
    <name type="scientific">Catellatospora citrea</name>
    <dbReference type="NCBI Taxonomy" id="53366"/>
    <lineage>
        <taxon>Bacteria</taxon>
        <taxon>Bacillati</taxon>
        <taxon>Actinomycetota</taxon>
        <taxon>Actinomycetes</taxon>
        <taxon>Micromonosporales</taxon>
        <taxon>Micromonosporaceae</taxon>
        <taxon>Catellatospora</taxon>
    </lineage>
</organism>
<gene>
    <name evidence="3" type="ORF">Cci01nite_11330</name>
</gene>
<name>A0A8J3KJ13_9ACTN</name>
<protein>
    <recommendedName>
        <fullName evidence="2">PPM-type phosphatase domain-containing protein</fullName>
    </recommendedName>
</protein>
<feature type="domain" description="PPM-type phosphatase" evidence="2">
    <location>
        <begin position="306"/>
        <end position="511"/>
    </location>
</feature>